<keyword evidence="4" id="KW-0812">Transmembrane</keyword>
<dbReference type="Pfam" id="PF13855">
    <property type="entry name" value="LRR_8"/>
    <property type="match status" value="2"/>
</dbReference>
<organism evidence="7">
    <name type="scientific">Callorhinchus milii</name>
    <name type="common">Ghost shark</name>
    <dbReference type="NCBI Taxonomy" id="7868"/>
    <lineage>
        <taxon>Eukaryota</taxon>
        <taxon>Metazoa</taxon>
        <taxon>Chordata</taxon>
        <taxon>Craniata</taxon>
        <taxon>Vertebrata</taxon>
        <taxon>Chondrichthyes</taxon>
        <taxon>Holocephali</taxon>
        <taxon>Chimaeriformes</taxon>
        <taxon>Callorhinchidae</taxon>
        <taxon>Callorhinchus</taxon>
    </lineage>
</organism>
<feature type="signal peptide" evidence="5">
    <location>
        <begin position="1"/>
        <end position="21"/>
    </location>
</feature>
<dbReference type="GO" id="GO:0005886">
    <property type="term" value="C:plasma membrane"/>
    <property type="evidence" value="ECO:0007669"/>
    <property type="project" value="TreeGrafter"/>
</dbReference>
<dbReference type="PANTHER" id="PTHR24369:SF210">
    <property type="entry name" value="CHAOPTIN-RELATED"/>
    <property type="match status" value="1"/>
</dbReference>
<name>V9KU28_CALMI</name>
<accession>V9KU28</accession>
<protein>
    <submittedName>
        <fullName evidence="7">Leucine-rich repeat-containing protein 4B-like protein</fullName>
    </submittedName>
</protein>
<keyword evidence="1" id="KW-0433">Leucine-rich repeat</keyword>
<dbReference type="SMART" id="SM00369">
    <property type="entry name" value="LRR_TYP"/>
    <property type="match status" value="6"/>
</dbReference>
<reference evidence="7" key="1">
    <citation type="journal article" date="2014" name="Nature">
        <title>Elephant shark genome provides unique insights into gnathostome evolution.</title>
        <authorList>
            <consortium name="International Elephant Shark Genome Sequencing Consortium"/>
            <person name="Venkatesh B."/>
            <person name="Lee A.P."/>
            <person name="Ravi V."/>
            <person name="Maurya A.K."/>
            <person name="Lian M.M."/>
            <person name="Swann J.B."/>
            <person name="Ohta Y."/>
            <person name="Flajnik M.F."/>
            <person name="Sutoh Y."/>
            <person name="Kasahara M."/>
            <person name="Hoon S."/>
            <person name="Gangu V."/>
            <person name="Roy S.W."/>
            <person name="Irimia M."/>
            <person name="Korzh V."/>
            <person name="Kondrychyn I."/>
            <person name="Lim Z.W."/>
            <person name="Tay B.H."/>
            <person name="Tohari S."/>
            <person name="Kong K.W."/>
            <person name="Ho S."/>
            <person name="Lorente-Galdos B."/>
            <person name="Quilez J."/>
            <person name="Marques-Bonet T."/>
            <person name="Raney B.J."/>
            <person name="Ingham P.W."/>
            <person name="Tay A."/>
            <person name="Hillier L.W."/>
            <person name="Minx P."/>
            <person name="Boehm T."/>
            <person name="Wilson R.K."/>
            <person name="Brenner S."/>
            <person name="Warren W.C."/>
        </authorList>
    </citation>
    <scope>NUCLEOTIDE SEQUENCE</scope>
    <source>
        <tissue evidence="7">Testis</tissue>
    </source>
</reference>
<dbReference type="Gene3D" id="3.80.10.10">
    <property type="entry name" value="Ribonuclease Inhibitor"/>
    <property type="match status" value="1"/>
</dbReference>
<feature type="domain" description="LRRCT" evidence="6">
    <location>
        <begin position="271"/>
        <end position="319"/>
    </location>
</feature>
<evidence type="ECO:0000259" key="6">
    <source>
        <dbReference type="SMART" id="SM00082"/>
    </source>
</evidence>
<dbReference type="SUPFAM" id="SSF52058">
    <property type="entry name" value="L domain-like"/>
    <property type="match status" value="1"/>
</dbReference>
<keyword evidence="4" id="KW-1133">Transmembrane helix</keyword>
<dbReference type="InterPro" id="IPR003591">
    <property type="entry name" value="Leu-rich_rpt_typical-subtyp"/>
</dbReference>
<dbReference type="InterPro" id="IPR001611">
    <property type="entry name" value="Leu-rich_rpt"/>
</dbReference>
<dbReference type="PANTHER" id="PTHR24369">
    <property type="entry name" value="ANTIGEN BSP, PUTATIVE-RELATED"/>
    <property type="match status" value="1"/>
</dbReference>
<feature type="transmembrane region" description="Helical" evidence="4">
    <location>
        <begin position="349"/>
        <end position="371"/>
    </location>
</feature>
<keyword evidence="3" id="KW-0677">Repeat</keyword>
<dbReference type="SMART" id="SM00082">
    <property type="entry name" value="LRRCT"/>
    <property type="match status" value="1"/>
</dbReference>
<keyword evidence="4" id="KW-0472">Membrane</keyword>
<dbReference type="InterPro" id="IPR050541">
    <property type="entry name" value="LRR_TM_domain-containing"/>
</dbReference>
<sequence>MNMYNIFVFCTIACFMHLSSGETFIPFSAQCPSQLNQSTSARNVSVLNLSGGSFKTRYYECFKHFNQLQVLLLNSSNLETVENSAFSNIVHLNQLYLHDNRLTEFPSKPMASLTLLQVLVISNNSIKEIKSDAFQSLHELRELYLGPQLQLQDFQYQALLPLKKIKVLILKGLSLTYVPVINQMRLLQELDLSDNKIDRVLSQYFSELARLQILRLSGSGITFISKTAFRSQKNLKLLDLSGNELATLSEETLNPIVWSAGGAVDINLTQNPFHCDANMCALKKWLEIVKIQVDMMCENPKRLRGHQVAQLSLVHFNCSKVSTLPFLTKASPVNKTDLTDSFLGKGTTGIIVVAAAAPILLLLSAMCLLSLKSRQQPFLSRFCEFNKGEAARGPREEPEASYFLV</sequence>
<keyword evidence="2 5" id="KW-0732">Signal</keyword>
<dbReference type="InterPro" id="IPR000483">
    <property type="entry name" value="Cys-rich_flank_reg_C"/>
</dbReference>
<dbReference type="Pfam" id="PF00560">
    <property type="entry name" value="LRR_1"/>
    <property type="match status" value="1"/>
</dbReference>
<dbReference type="InterPro" id="IPR032675">
    <property type="entry name" value="LRR_dom_sf"/>
</dbReference>
<evidence type="ECO:0000256" key="2">
    <source>
        <dbReference type="ARBA" id="ARBA00022729"/>
    </source>
</evidence>
<evidence type="ECO:0000256" key="1">
    <source>
        <dbReference type="ARBA" id="ARBA00022614"/>
    </source>
</evidence>
<evidence type="ECO:0000256" key="3">
    <source>
        <dbReference type="ARBA" id="ARBA00022737"/>
    </source>
</evidence>
<dbReference type="AlphaFoldDB" id="V9KU28"/>
<dbReference type="PROSITE" id="PS51450">
    <property type="entry name" value="LRR"/>
    <property type="match status" value="1"/>
</dbReference>
<proteinExistence type="evidence at transcript level"/>
<feature type="chain" id="PRO_5004778528" evidence="5">
    <location>
        <begin position="22"/>
        <end position="405"/>
    </location>
</feature>
<evidence type="ECO:0000256" key="4">
    <source>
        <dbReference type="SAM" id="Phobius"/>
    </source>
</evidence>
<evidence type="ECO:0000256" key="5">
    <source>
        <dbReference type="SAM" id="SignalP"/>
    </source>
</evidence>
<dbReference type="EMBL" id="JW869516">
    <property type="protein sequence ID" value="AFP02034.1"/>
    <property type="molecule type" value="mRNA"/>
</dbReference>
<evidence type="ECO:0000313" key="7">
    <source>
        <dbReference type="EMBL" id="AFP02034.1"/>
    </source>
</evidence>